<name>G7YD06_CLOSI</name>
<evidence type="ECO:0000256" key="1">
    <source>
        <dbReference type="SAM" id="Coils"/>
    </source>
</evidence>
<organism evidence="4 5">
    <name type="scientific">Clonorchis sinensis</name>
    <name type="common">Chinese liver fluke</name>
    <dbReference type="NCBI Taxonomy" id="79923"/>
    <lineage>
        <taxon>Eukaryota</taxon>
        <taxon>Metazoa</taxon>
        <taxon>Spiralia</taxon>
        <taxon>Lophotrochozoa</taxon>
        <taxon>Platyhelminthes</taxon>
        <taxon>Trematoda</taxon>
        <taxon>Digenea</taxon>
        <taxon>Opisthorchiida</taxon>
        <taxon>Opisthorchiata</taxon>
        <taxon>Opisthorchiidae</taxon>
        <taxon>Clonorchis</taxon>
    </lineage>
</organism>
<evidence type="ECO:0000259" key="3">
    <source>
        <dbReference type="Pfam" id="PF03962"/>
    </source>
</evidence>
<gene>
    <name evidence="4" type="ORF">CLF_105125</name>
</gene>
<dbReference type="AlphaFoldDB" id="G7YD06"/>
<reference evidence="4" key="1">
    <citation type="journal article" date="2011" name="Genome Biol.">
        <title>The draft genome of the carcinogenic human liver fluke Clonorchis sinensis.</title>
        <authorList>
            <person name="Wang X."/>
            <person name="Chen W."/>
            <person name="Huang Y."/>
            <person name="Sun J."/>
            <person name="Men J."/>
            <person name="Liu H."/>
            <person name="Luo F."/>
            <person name="Guo L."/>
            <person name="Lv X."/>
            <person name="Deng C."/>
            <person name="Zhou C."/>
            <person name="Fan Y."/>
            <person name="Li X."/>
            <person name="Huang L."/>
            <person name="Hu Y."/>
            <person name="Liang C."/>
            <person name="Hu X."/>
            <person name="Xu J."/>
            <person name="Yu X."/>
        </authorList>
    </citation>
    <scope>NUCLEOTIDE SEQUENCE [LARGE SCALE GENOMIC DNA]</scope>
    <source>
        <strain evidence="4">Henan</strain>
    </source>
</reference>
<accession>G7YD06</accession>
<keyword evidence="1" id="KW-0175">Coiled coil</keyword>
<keyword evidence="5" id="KW-1185">Reference proteome</keyword>
<dbReference type="Pfam" id="PF03962">
    <property type="entry name" value="Mnd1"/>
    <property type="match status" value="1"/>
</dbReference>
<reference key="2">
    <citation type="submission" date="2011-10" db="EMBL/GenBank/DDBJ databases">
        <title>The genome and transcriptome sequence of Clonorchis sinensis provide insights into the carcinogenic liver fluke.</title>
        <authorList>
            <person name="Wang X."/>
            <person name="Huang Y."/>
            <person name="Chen W."/>
            <person name="Liu H."/>
            <person name="Guo L."/>
            <person name="Chen Y."/>
            <person name="Luo F."/>
            <person name="Zhou W."/>
            <person name="Sun J."/>
            <person name="Mao Q."/>
            <person name="Liang P."/>
            <person name="Zhou C."/>
            <person name="Tian Y."/>
            <person name="Men J."/>
            <person name="Lv X."/>
            <person name="Huang L."/>
            <person name="Zhou J."/>
            <person name="Hu Y."/>
            <person name="Li R."/>
            <person name="Zhang F."/>
            <person name="Lei H."/>
            <person name="Li X."/>
            <person name="Hu X."/>
            <person name="Liang C."/>
            <person name="Xu J."/>
            <person name="Wu Z."/>
            <person name="Yu X."/>
        </authorList>
    </citation>
    <scope>NUCLEOTIDE SEQUENCE</scope>
    <source>
        <strain>Henan</strain>
    </source>
</reference>
<protein>
    <submittedName>
        <fullName evidence="4">Meiotic nuclear division protein 1 homolog</fullName>
    </submittedName>
</protein>
<proteinExistence type="predicted"/>
<evidence type="ECO:0000313" key="5">
    <source>
        <dbReference type="Proteomes" id="UP000008909"/>
    </source>
</evidence>
<feature type="coiled-coil region" evidence="1">
    <location>
        <begin position="801"/>
        <end position="835"/>
    </location>
</feature>
<dbReference type="Proteomes" id="UP000008909">
    <property type="component" value="Unassembled WGS sequence"/>
</dbReference>
<feature type="region of interest" description="Disordered" evidence="2">
    <location>
        <begin position="490"/>
        <end position="548"/>
    </location>
</feature>
<evidence type="ECO:0000256" key="2">
    <source>
        <dbReference type="SAM" id="MobiDB-lite"/>
    </source>
</evidence>
<dbReference type="EMBL" id="DF143085">
    <property type="protein sequence ID" value="GAA50840.1"/>
    <property type="molecule type" value="Genomic_DNA"/>
</dbReference>
<sequence length="956" mass="108620">MSQRWYRVCHAQACGLISVQHTFTILRLSMLYAPKSRSRIVESGTNLQSNGHQIVVRCKQSYVWRKNFSGIVSLQLQAFQPYKHAVQGDGMHSEASHSRSPYFQQLDVSSSMGITPKPSLRNKHALIYGRLNLSQGRETHTGFHIFRLLKSIRSDPTRPAAQHIRVLRDSRENSTTGERQWLDSKNKTDRVNLDESLDPVYQSVNQWFRDAQMGLKSLNWYSKLNCQSDLVHQGHAHTLYRSPGKIACSPVQRPLKVTSYYLMHNHPRSNFIFDRLPVNRRLTTEELKECSTPLKCGAPSSEIRQYTADRFGKVVTIQDVYKYRVICRPPLLNRCVALKLYPGGPGSVKMTYKQEIRLTVAEGELLKGLYEDLRGNGIPCREEDRHVVVVGLPCCTYPAGYIDGFLVLFLRINALFQLIQPVKRRQTGSREAEVGLEPRSFRSVTTGTSRPLKHNKTSGLDGLHPTLTKEGGGVLVDTLTTKLQKICDENRMAANGAPRPSSQFKKRRKNTGSREAEVGLEPRSFRSVTTGTSRPLKHNKTSGLDGLHPTLTKEGGGVLVDTLTTKLQKICDENRMAANGAPRPSSQFKKRRKNAIRLLNIGKFVEKVEAVCCQTTTAASEAYPIQLRTCDLRMDFTAAPLASAKEMIDDNFTPCPREACFTLSATVGCTRILFRCSTLSVSSCHATQRKHEDWDTARLPKPRNHRGISVSKKKGLSVEEKRQKMMEFFYEKVPRHQFSAHQSLKKDFFQLKELERLCQKEKGINSMSVKDILMSLVHDGMVDTDKIGTCVYFWAFPNKATQKHKNNIERLKVSIESTKQQADKVQNALQQAGASREDTSERRQILEKLSIQRAHLEELTSELTQLRKCDPERFEELKSEHQCAFDAANRWTAEYIGGMKRPLGQTTLVGFWNRNTNQFNPTASSVHDTLLRRGSRTVYKAYANRPRWRKHHRCSG</sequence>
<feature type="domain" description="Mnd1 HTH" evidence="3">
    <location>
        <begin position="745"/>
        <end position="797"/>
    </location>
</feature>
<feature type="region of interest" description="Disordered" evidence="2">
    <location>
        <begin position="443"/>
        <end position="465"/>
    </location>
</feature>
<dbReference type="InterPro" id="IPR040453">
    <property type="entry name" value="Mnd1_HTH"/>
</dbReference>
<evidence type="ECO:0000313" key="4">
    <source>
        <dbReference type="EMBL" id="GAA50840.1"/>
    </source>
</evidence>